<reference evidence="1 2" key="1">
    <citation type="submission" date="2016-06" db="EMBL/GenBank/DDBJ databases">
        <title>Comparative genomics of the ectomycorrhizal sister species Rhizopogon vinicolor and Rhizopogon vesiculosus (Basidiomycota: Boletales) reveals a divergence of the mating type B locus.</title>
        <authorList>
            <consortium name="DOE Joint Genome Institute"/>
            <person name="Mujic A.B."/>
            <person name="Kuo A."/>
            <person name="Tritt A."/>
            <person name="Lipzen A."/>
            <person name="Chen C."/>
            <person name="Johnson J."/>
            <person name="Sharma A."/>
            <person name="Barry K."/>
            <person name="Grigoriev I.V."/>
            <person name="Spatafora J.W."/>
        </authorList>
    </citation>
    <scope>NUCLEOTIDE SEQUENCE [LARGE SCALE GENOMIC DNA]</scope>
    <source>
        <strain evidence="1 2">AM-OR11-026</strain>
    </source>
</reference>
<organism evidence="1 2">
    <name type="scientific">Rhizopogon vinicolor AM-OR11-026</name>
    <dbReference type="NCBI Taxonomy" id="1314800"/>
    <lineage>
        <taxon>Eukaryota</taxon>
        <taxon>Fungi</taxon>
        <taxon>Dikarya</taxon>
        <taxon>Basidiomycota</taxon>
        <taxon>Agaricomycotina</taxon>
        <taxon>Agaricomycetes</taxon>
        <taxon>Agaricomycetidae</taxon>
        <taxon>Boletales</taxon>
        <taxon>Suillineae</taxon>
        <taxon>Rhizopogonaceae</taxon>
        <taxon>Rhizopogon</taxon>
    </lineage>
</organism>
<dbReference type="Proteomes" id="UP000092154">
    <property type="component" value="Unassembled WGS sequence"/>
</dbReference>
<name>A0A1B7N0G2_9AGAM</name>
<dbReference type="InParanoid" id="A0A1B7N0G2"/>
<sequence>MPDFLTRMTKMPPLLRVLASRSFWAFHPATTPLHAGPSSTPCNILATSSSHSAFGPHSNSYLLPYPTDTTRKLMCPKCDSANNHLFSPYLDHNSRDASGSIYVPQGLSRGKPFPSDVLII</sequence>
<gene>
    <name evidence="1" type="ORF">K503DRAFT_866194</name>
</gene>
<keyword evidence="2" id="KW-1185">Reference proteome</keyword>
<dbReference type="AlphaFoldDB" id="A0A1B7N0G2"/>
<proteinExistence type="predicted"/>
<protein>
    <submittedName>
        <fullName evidence="1">Uncharacterized protein</fullName>
    </submittedName>
</protein>
<accession>A0A1B7N0G2</accession>
<evidence type="ECO:0000313" key="1">
    <source>
        <dbReference type="EMBL" id="OAX38350.1"/>
    </source>
</evidence>
<dbReference type="EMBL" id="KV448299">
    <property type="protein sequence ID" value="OAX38350.1"/>
    <property type="molecule type" value="Genomic_DNA"/>
</dbReference>
<evidence type="ECO:0000313" key="2">
    <source>
        <dbReference type="Proteomes" id="UP000092154"/>
    </source>
</evidence>